<dbReference type="Proteomes" id="UP000736328">
    <property type="component" value="Unassembled WGS sequence"/>
</dbReference>
<evidence type="ECO:0000256" key="3">
    <source>
        <dbReference type="ARBA" id="ARBA00022722"/>
    </source>
</evidence>
<dbReference type="SUPFAM" id="SSF54786">
    <property type="entry name" value="YcfA/nrd intein domain"/>
    <property type="match status" value="1"/>
</dbReference>
<organism evidence="8 9">
    <name type="scientific">candidate division TA06 bacterium</name>
    <dbReference type="NCBI Taxonomy" id="2250710"/>
    <lineage>
        <taxon>Bacteria</taxon>
        <taxon>Bacteria division TA06</taxon>
    </lineage>
</organism>
<name>A0A933MK15_UNCT6</name>
<keyword evidence="3" id="KW-0540">Nuclease</keyword>
<dbReference type="EMBL" id="JACQXR010000059">
    <property type="protein sequence ID" value="MBI4726543.1"/>
    <property type="molecule type" value="Genomic_DNA"/>
</dbReference>
<comment type="caution">
    <text evidence="8">The sequence shown here is derived from an EMBL/GenBank/DDBJ whole genome shotgun (WGS) entry which is preliminary data.</text>
</comment>
<dbReference type="Gene3D" id="3.30.920.30">
    <property type="entry name" value="Hypothetical protein"/>
    <property type="match status" value="1"/>
</dbReference>
<dbReference type="Pfam" id="PF07927">
    <property type="entry name" value="HicA_toxin"/>
    <property type="match status" value="1"/>
</dbReference>
<comment type="similarity">
    <text evidence="1">Belongs to the HicA mRNA interferase family.</text>
</comment>
<dbReference type="AlphaFoldDB" id="A0A933MK15"/>
<keyword evidence="7" id="KW-0346">Stress response</keyword>
<evidence type="ECO:0000256" key="5">
    <source>
        <dbReference type="ARBA" id="ARBA00022801"/>
    </source>
</evidence>
<gene>
    <name evidence="8" type="ORF">HY768_04860</name>
</gene>
<keyword evidence="6" id="KW-0694">RNA-binding</keyword>
<protein>
    <submittedName>
        <fullName evidence="8">Type II toxin-antitoxin system HicA family toxin</fullName>
    </submittedName>
</protein>
<keyword evidence="2" id="KW-1277">Toxin-antitoxin system</keyword>
<proteinExistence type="inferred from homology"/>
<evidence type="ECO:0000256" key="6">
    <source>
        <dbReference type="ARBA" id="ARBA00022884"/>
    </source>
</evidence>
<dbReference type="GO" id="GO:0004519">
    <property type="term" value="F:endonuclease activity"/>
    <property type="evidence" value="ECO:0007669"/>
    <property type="project" value="UniProtKB-KW"/>
</dbReference>
<dbReference type="GO" id="GO:0016787">
    <property type="term" value="F:hydrolase activity"/>
    <property type="evidence" value="ECO:0007669"/>
    <property type="project" value="UniProtKB-KW"/>
</dbReference>
<keyword evidence="4" id="KW-0255">Endonuclease</keyword>
<keyword evidence="5" id="KW-0378">Hydrolase</keyword>
<evidence type="ECO:0000313" key="8">
    <source>
        <dbReference type="EMBL" id="MBI4726543.1"/>
    </source>
</evidence>
<evidence type="ECO:0000256" key="2">
    <source>
        <dbReference type="ARBA" id="ARBA00022649"/>
    </source>
</evidence>
<reference evidence="8" key="1">
    <citation type="submission" date="2020-07" db="EMBL/GenBank/DDBJ databases">
        <title>Huge and variable diversity of episymbiotic CPR bacteria and DPANN archaea in groundwater ecosystems.</title>
        <authorList>
            <person name="He C.Y."/>
            <person name="Keren R."/>
            <person name="Whittaker M."/>
            <person name="Farag I.F."/>
            <person name="Doudna J."/>
            <person name="Cate J.H.D."/>
            <person name="Banfield J.F."/>
        </authorList>
    </citation>
    <scope>NUCLEOTIDE SEQUENCE</scope>
    <source>
        <strain evidence="8">NC_groundwater_1520_Pr4_B-0.1um_53_5</strain>
    </source>
</reference>
<sequence length="60" mass="6669">MKRRDLLRQLAAAGCYLAKHGANHDIYANMKNGRKAPVPRHSEIKESLCALIKKQLGIGI</sequence>
<accession>A0A933MK15</accession>
<evidence type="ECO:0000313" key="9">
    <source>
        <dbReference type="Proteomes" id="UP000736328"/>
    </source>
</evidence>
<dbReference type="GO" id="GO:0003729">
    <property type="term" value="F:mRNA binding"/>
    <property type="evidence" value="ECO:0007669"/>
    <property type="project" value="InterPro"/>
</dbReference>
<evidence type="ECO:0000256" key="4">
    <source>
        <dbReference type="ARBA" id="ARBA00022759"/>
    </source>
</evidence>
<evidence type="ECO:0000256" key="1">
    <source>
        <dbReference type="ARBA" id="ARBA00006620"/>
    </source>
</evidence>
<dbReference type="InterPro" id="IPR012933">
    <property type="entry name" value="HicA_mRNA_interferase"/>
</dbReference>
<dbReference type="InterPro" id="IPR038570">
    <property type="entry name" value="HicA_sf"/>
</dbReference>
<evidence type="ECO:0000256" key="7">
    <source>
        <dbReference type="ARBA" id="ARBA00023016"/>
    </source>
</evidence>